<dbReference type="STRING" id="333673.A0A3M0KJI1"/>
<evidence type="ECO:0000313" key="3">
    <source>
        <dbReference type="Proteomes" id="UP000269221"/>
    </source>
</evidence>
<name>A0A3M0KJI1_HIRRU</name>
<dbReference type="OrthoDB" id="9428889at2759"/>
<feature type="compositionally biased region" description="Basic and acidic residues" evidence="1">
    <location>
        <begin position="95"/>
        <end position="104"/>
    </location>
</feature>
<evidence type="ECO:0000313" key="2">
    <source>
        <dbReference type="EMBL" id="RMC12801.1"/>
    </source>
</evidence>
<dbReference type="AlphaFoldDB" id="A0A3M0KJI1"/>
<gene>
    <name evidence="2" type="ORF">DUI87_10326</name>
</gene>
<evidence type="ECO:0000256" key="1">
    <source>
        <dbReference type="SAM" id="MobiDB-lite"/>
    </source>
</evidence>
<comment type="caution">
    <text evidence="2">The sequence shown here is derived from an EMBL/GenBank/DDBJ whole genome shotgun (WGS) entry which is preliminary data.</text>
</comment>
<accession>A0A3M0KJI1</accession>
<proteinExistence type="predicted"/>
<dbReference type="Proteomes" id="UP000269221">
    <property type="component" value="Unassembled WGS sequence"/>
</dbReference>
<reference evidence="2 3" key="1">
    <citation type="submission" date="2018-07" db="EMBL/GenBank/DDBJ databases">
        <title>A high quality draft genome assembly of the barn swallow (H. rustica rustica).</title>
        <authorList>
            <person name="Formenti G."/>
            <person name="Chiara M."/>
            <person name="Poveda L."/>
            <person name="Francoijs K.-J."/>
            <person name="Bonisoli-Alquati A."/>
            <person name="Canova L."/>
            <person name="Gianfranceschi L."/>
            <person name="Horner D.S."/>
            <person name="Saino N."/>
        </authorList>
    </citation>
    <scope>NUCLEOTIDE SEQUENCE [LARGE SCALE GENOMIC DNA]</scope>
    <source>
        <strain evidence="2">Chelidonia</strain>
        <tissue evidence="2">Blood</tissue>
    </source>
</reference>
<organism evidence="2 3">
    <name type="scientific">Hirundo rustica rustica</name>
    <dbReference type="NCBI Taxonomy" id="333673"/>
    <lineage>
        <taxon>Eukaryota</taxon>
        <taxon>Metazoa</taxon>
        <taxon>Chordata</taxon>
        <taxon>Craniata</taxon>
        <taxon>Vertebrata</taxon>
        <taxon>Euteleostomi</taxon>
        <taxon>Archelosauria</taxon>
        <taxon>Archosauria</taxon>
        <taxon>Dinosauria</taxon>
        <taxon>Saurischia</taxon>
        <taxon>Theropoda</taxon>
        <taxon>Coelurosauria</taxon>
        <taxon>Aves</taxon>
        <taxon>Neognathae</taxon>
        <taxon>Neoaves</taxon>
        <taxon>Telluraves</taxon>
        <taxon>Australaves</taxon>
        <taxon>Passeriformes</taxon>
        <taxon>Sylvioidea</taxon>
        <taxon>Hirundinidae</taxon>
        <taxon>Hirundo</taxon>
    </lineage>
</organism>
<dbReference type="EMBL" id="QRBI01000106">
    <property type="protein sequence ID" value="RMC12801.1"/>
    <property type="molecule type" value="Genomic_DNA"/>
</dbReference>
<protein>
    <submittedName>
        <fullName evidence="2">Uncharacterized protein</fullName>
    </submittedName>
</protein>
<feature type="region of interest" description="Disordered" evidence="1">
    <location>
        <begin position="78"/>
        <end position="104"/>
    </location>
</feature>
<keyword evidence="3" id="KW-1185">Reference proteome</keyword>
<sequence length="104" mass="11539">MRKFNIRKVLDGLTAVSAVASASSAAQQQQAGNRETEIQETLQSEHFQLCKDRHDIIAVATASMFTDEVTECNLSKFTDDTKLDGNVDPVQGEKAVQRDRDRPD</sequence>